<comment type="similarity">
    <text evidence="1">Belongs to the peptidase C2 family.</text>
</comment>
<feature type="active site" evidence="10 11">
    <location>
        <position position="248"/>
    </location>
</feature>
<keyword evidence="2" id="KW-0597">Phosphoprotein</keyword>
<accession>A0AAW2Z2F8</accession>
<evidence type="ECO:0000256" key="7">
    <source>
        <dbReference type="ARBA" id="ARBA00022801"/>
    </source>
</evidence>
<dbReference type="InterPro" id="IPR001300">
    <property type="entry name" value="Peptidase_C2_calpain_cat"/>
</dbReference>
<keyword evidence="6" id="KW-0863">Zinc-finger</keyword>
<evidence type="ECO:0000256" key="5">
    <source>
        <dbReference type="ARBA" id="ARBA00022737"/>
    </source>
</evidence>
<evidence type="ECO:0000256" key="3">
    <source>
        <dbReference type="ARBA" id="ARBA00022670"/>
    </source>
</evidence>
<evidence type="ECO:0000256" key="8">
    <source>
        <dbReference type="ARBA" id="ARBA00022807"/>
    </source>
</evidence>
<evidence type="ECO:0000256" key="10">
    <source>
        <dbReference type="PIRSR" id="PIRSR622684-1"/>
    </source>
</evidence>
<comment type="caution">
    <text evidence="13">The sequence shown here is derived from an EMBL/GenBank/DDBJ whole genome shotgun (WGS) entry which is preliminary data.</text>
</comment>
<reference evidence="13 14" key="1">
    <citation type="submission" date="2024-03" db="EMBL/GenBank/DDBJ databases">
        <title>The Acrasis kona genome and developmental transcriptomes reveal deep origins of eukaryotic multicellular pathways.</title>
        <authorList>
            <person name="Sheikh S."/>
            <person name="Fu C.-J."/>
            <person name="Brown M.W."/>
            <person name="Baldauf S.L."/>
        </authorList>
    </citation>
    <scope>NUCLEOTIDE SEQUENCE [LARGE SCALE GENOMIC DNA]</scope>
    <source>
        <strain evidence="13 14">ATCC MYA-3509</strain>
    </source>
</reference>
<gene>
    <name evidence="13" type="ORF">AKO1_014499</name>
</gene>
<protein>
    <submittedName>
        <fullName evidence="13">Calpain</fullName>
    </submittedName>
</protein>
<dbReference type="SUPFAM" id="SSF49758">
    <property type="entry name" value="Calpain large subunit, middle domain (domain III)"/>
    <property type="match status" value="1"/>
</dbReference>
<evidence type="ECO:0000256" key="1">
    <source>
        <dbReference type="ARBA" id="ARBA00007623"/>
    </source>
</evidence>
<feature type="active site" evidence="10 11">
    <location>
        <position position="226"/>
    </location>
</feature>
<feature type="domain" description="Calpain catalytic" evidence="12">
    <location>
        <begin position="3"/>
        <end position="304"/>
    </location>
</feature>
<dbReference type="CDD" id="cd00044">
    <property type="entry name" value="CysPc"/>
    <property type="match status" value="1"/>
</dbReference>
<keyword evidence="14" id="KW-1185">Reference proteome</keyword>
<organism evidence="13 14">
    <name type="scientific">Acrasis kona</name>
    <dbReference type="NCBI Taxonomy" id="1008807"/>
    <lineage>
        <taxon>Eukaryota</taxon>
        <taxon>Discoba</taxon>
        <taxon>Heterolobosea</taxon>
        <taxon>Tetramitia</taxon>
        <taxon>Eutetramitia</taxon>
        <taxon>Acrasidae</taxon>
        <taxon>Acrasis</taxon>
    </lineage>
</organism>
<evidence type="ECO:0000256" key="11">
    <source>
        <dbReference type="PROSITE-ProRule" id="PRU00239"/>
    </source>
</evidence>
<evidence type="ECO:0000256" key="2">
    <source>
        <dbReference type="ARBA" id="ARBA00022553"/>
    </source>
</evidence>
<dbReference type="PANTHER" id="PTHR10183">
    <property type="entry name" value="CALPAIN"/>
    <property type="match status" value="1"/>
</dbReference>
<dbReference type="Pfam" id="PF00648">
    <property type="entry name" value="Peptidase_C2"/>
    <property type="match status" value="1"/>
</dbReference>
<name>A0AAW2Z2F8_9EUKA</name>
<evidence type="ECO:0000256" key="6">
    <source>
        <dbReference type="ARBA" id="ARBA00022771"/>
    </source>
</evidence>
<dbReference type="SMART" id="SM00230">
    <property type="entry name" value="CysPc"/>
    <property type="match status" value="1"/>
</dbReference>
<dbReference type="PROSITE" id="PS00139">
    <property type="entry name" value="THIOL_PROTEASE_CYS"/>
    <property type="match status" value="1"/>
</dbReference>
<dbReference type="InterPro" id="IPR000169">
    <property type="entry name" value="Pept_cys_AS"/>
</dbReference>
<dbReference type="Gene3D" id="2.60.120.380">
    <property type="match status" value="1"/>
</dbReference>
<dbReference type="PROSITE" id="PS50203">
    <property type="entry name" value="CALPAIN_CAT"/>
    <property type="match status" value="1"/>
</dbReference>
<evidence type="ECO:0000259" key="12">
    <source>
        <dbReference type="PROSITE" id="PS50203"/>
    </source>
</evidence>
<dbReference type="InterPro" id="IPR022682">
    <property type="entry name" value="Calpain_domain_III"/>
</dbReference>
<dbReference type="InterPro" id="IPR022683">
    <property type="entry name" value="Calpain_III"/>
</dbReference>
<dbReference type="GO" id="GO:0004198">
    <property type="term" value="F:calcium-dependent cysteine-type endopeptidase activity"/>
    <property type="evidence" value="ECO:0007669"/>
    <property type="project" value="InterPro"/>
</dbReference>
<dbReference type="GO" id="GO:0006508">
    <property type="term" value="P:proteolysis"/>
    <property type="evidence" value="ECO:0007669"/>
    <property type="project" value="UniProtKB-KW"/>
</dbReference>
<dbReference type="InterPro" id="IPR036213">
    <property type="entry name" value="Calpain_III_sf"/>
</dbReference>
<dbReference type="Gene3D" id="3.90.70.10">
    <property type="entry name" value="Cysteine proteinases"/>
    <property type="match status" value="1"/>
</dbReference>
<dbReference type="FunFam" id="3.90.70.10:FF:000010">
    <property type="entry name" value="Calpain 15"/>
    <property type="match status" value="1"/>
</dbReference>
<sequence>MSVFCDDVFPPDITSLCFEPLFKKPDFVKAITQWRRPRQWCSTARLFDTVGYLPGDVEQGQIGDCWLLSAFSLVGIFPDVLKRLFVYSNEKEGKYTVRLYHNGKWNEVTVDDRIPCGSDGLPAYGHNINKKEIWVVILEKAVAKLFGSYEGIDGGYLEEGVAMLTGGRPERVYVNSIGDQAHKKAPTLDQLWNKMVLYNSENTLMGAAISNSSEQQDKISGLVAGHAYGILDVRQTADRKHRLVKLRNPWGQFEWKGAWCDTSKLWTTVYKKELDAVVSDDGVFWMSFNDFASNFDKITCCRVFNNSLLTMKVDPLIKQEIKHVVFPNAQWKTRKVEGGWTDENSGGMSNDTSYQKNPRVKLTCRGNGRYFIIISRPNLPMDADAQYYRSAIGFSIHRGDGSGNMLRNVPRDDTPNALMQHPVYGRYNSCELELTSGDYVITPLTQYANRRGTYVLEVYGEKDFDLKPLEGNQYSADIREGMVSARGNRPDDIAIPTVTQALNNMTMSRTQSKFKSTFDHNRTTVDSSLNKYNTFNSMRPNTVYAKSRTDASKLNKSVDRTRNTFFVTTYQDHFNPEQRWG</sequence>
<dbReference type="Pfam" id="PF01067">
    <property type="entry name" value="Calpain_III"/>
    <property type="match status" value="1"/>
</dbReference>
<keyword evidence="8 11" id="KW-0788">Thiol protease</keyword>
<evidence type="ECO:0000313" key="14">
    <source>
        <dbReference type="Proteomes" id="UP001431209"/>
    </source>
</evidence>
<dbReference type="PANTHER" id="PTHR10183:SF379">
    <property type="entry name" value="CALPAIN-5"/>
    <property type="match status" value="1"/>
</dbReference>
<feature type="active site" evidence="10 11">
    <location>
        <position position="65"/>
    </location>
</feature>
<keyword evidence="5" id="KW-0677">Repeat</keyword>
<keyword evidence="7 11" id="KW-0378">Hydrolase</keyword>
<evidence type="ECO:0000313" key="13">
    <source>
        <dbReference type="EMBL" id="KAL0483550.1"/>
    </source>
</evidence>
<dbReference type="SUPFAM" id="SSF54001">
    <property type="entry name" value="Cysteine proteinases"/>
    <property type="match status" value="1"/>
</dbReference>
<proteinExistence type="inferred from homology"/>
<dbReference type="InterPro" id="IPR022684">
    <property type="entry name" value="Calpain_cysteine_protease"/>
</dbReference>
<dbReference type="EMBL" id="JAOPGA020000966">
    <property type="protein sequence ID" value="KAL0483550.1"/>
    <property type="molecule type" value="Genomic_DNA"/>
</dbReference>
<keyword evidence="9" id="KW-0862">Zinc</keyword>
<evidence type="ECO:0000256" key="4">
    <source>
        <dbReference type="ARBA" id="ARBA00022723"/>
    </source>
</evidence>
<dbReference type="Proteomes" id="UP001431209">
    <property type="component" value="Unassembled WGS sequence"/>
</dbReference>
<keyword evidence="4" id="KW-0479">Metal-binding</keyword>
<evidence type="ECO:0000256" key="9">
    <source>
        <dbReference type="ARBA" id="ARBA00022833"/>
    </source>
</evidence>
<keyword evidence="3 11" id="KW-0645">Protease</keyword>
<dbReference type="AlphaFoldDB" id="A0AAW2Z2F8"/>
<dbReference type="PRINTS" id="PR00704">
    <property type="entry name" value="CALPAIN"/>
</dbReference>
<dbReference type="SMART" id="SM00720">
    <property type="entry name" value="calpain_III"/>
    <property type="match status" value="1"/>
</dbReference>
<dbReference type="InterPro" id="IPR038765">
    <property type="entry name" value="Papain-like_cys_pep_sf"/>
</dbReference>
<dbReference type="GO" id="GO:0008270">
    <property type="term" value="F:zinc ion binding"/>
    <property type="evidence" value="ECO:0007669"/>
    <property type="project" value="UniProtKB-KW"/>
</dbReference>